<feature type="transmembrane region" description="Helical" evidence="1">
    <location>
        <begin position="326"/>
        <end position="344"/>
    </location>
</feature>
<feature type="transmembrane region" description="Helical" evidence="1">
    <location>
        <begin position="457"/>
        <end position="477"/>
    </location>
</feature>
<name>A0A090R1M5_9GAMM</name>
<feature type="transmembrane region" description="Helical" evidence="1">
    <location>
        <begin position="222"/>
        <end position="255"/>
    </location>
</feature>
<evidence type="ECO:0000313" key="2">
    <source>
        <dbReference type="EMBL" id="GAL09031.1"/>
    </source>
</evidence>
<dbReference type="EMBL" id="BBMN01000046">
    <property type="protein sequence ID" value="GAL09031.1"/>
    <property type="molecule type" value="Genomic_DNA"/>
</dbReference>
<organism evidence="2 3">
    <name type="scientific">Photobacterium aphoticum</name>
    <dbReference type="NCBI Taxonomy" id="754436"/>
    <lineage>
        <taxon>Bacteria</taxon>
        <taxon>Pseudomonadati</taxon>
        <taxon>Pseudomonadota</taxon>
        <taxon>Gammaproteobacteria</taxon>
        <taxon>Vibrionales</taxon>
        <taxon>Vibrionaceae</taxon>
        <taxon>Photobacterium</taxon>
    </lineage>
</organism>
<feature type="transmembrane region" description="Helical" evidence="1">
    <location>
        <begin position="294"/>
        <end position="314"/>
    </location>
</feature>
<feature type="transmembrane region" description="Helical" evidence="1">
    <location>
        <begin position="520"/>
        <end position="539"/>
    </location>
</feature>
<feature type="transmembrane region" description="Helical" evidence="1">
    <location>
        <begin position="267"/>
        <end position="287"/>
    </location>
</feature>
<feature type="transmembrane region" description="Helical" evidence="1">
    <location>
        <begin position="105"/>
        <end position="122"/>
    </location>
</feature>
<proteinExistence type="predicted"/>
<feature type="transmembrane region" description="Helical" evidence="1">
    <location>
        <begin position="51"/>
        <end position="72"/>
    </location>
</feature>
<keyword evidence="1" id="KW-1133">Transmembrane helix</keyword>
<reference evidence="2 3" key="1">
    <citation type="journal article" date="2014" name="Genome Announc.">
        <title>Draft Genome Sequences of Two Vibrionaceae Species, Vibrio ponticus C121 and Photobacterium aphoticum C119, Isolated as Coral Reef Microbiota.</title>
        <authorList>
            <person name="Al-saari N."/>
            <person name="Meirelles P.M."/>
            <person name="Mino S."/>
            <person name="Suda W."/>
            <person name="Oshima K."/>
            <person name="Hattori M."/>
            <person name="Ohkuma M."/>
            <person name="Thompson F.L."/>
            <person name="Gomez-Gil B."/>
            <person name="Sawabe T."/>
            <person name="Sawabe T."/>
        </authorList>
    </citation>
    <scope>NUCLEOTIDE SEQUENCE [LARGE SCALE GENOMIC DNA]</scope>
    <source>
        <strain evidence="2 3">JCM 19237</strain>
    </source>
</reference>
<feature type="transmembrane region" description="Helical" evidence="1">
    <location>
        <begin position="551"/>
        <end position="573"/>
    </location>
</feature>
<feature type="transmembrane region" description="Helical" evidence="1">
    <location>
        <begin position="353"/>
        <end position="372"/>
    </location>
</feature>
<feature type="transmembrane region" description="Helical" evidence="1">
    <location>
        <begin position="78"/>
        <end position="98"/>
    </location>
</feature>
<feature type="transmembrane region" description="Helical" evidence="1">
    <location>
        <begin position="12"/>
        <end position="30"/>
    </location>
</feature>
<feature type="transmembrane region" description="Helical" evidence="1">
    <location>
        <begin position="392"/>
        <end position="414"/>
    </location>
</feature>
<feature type="transmembrane region" description="Helical" evidence="1">
    <location>
        <begin position="486"/>
        <end position="508"/>
    </location>
</feature>
<dbReference type="Pfam" id="PF10101">
    <property type="entry name" value="DUF2339"/>
    <property type="match status" value="1"/>
</dbReference>
<dbReference type="STRING" id="754436.JCM19237_365"/>
<keyword evidence="1" id="KW-0472">Membrane</keyword>
<protein>
    <submittedName>
        <fullName evidence="2">Putative integral membrane protein</fullName>
    </submittedName>
</protein>
<accession>A0A090R1M5</accession>
<dbReference type="eggNOG" id="COG5373">
    <property type="taxonomic scope" value="Bacteria"/>
</dbReference>
<dbReference type="AlphaFoldDB" id="A0A090R1M5"/>
<dbReference type="PANTHER" id="PTHR38434">
    <property type="entry name" value="BLL2549 PROTEIN"/>
    <property type="match status" value="1"/>
</dbReference>
<evidence type="ECO:0000256" key="1">
    <source>
        <dbReference type="SAM" id="Phobius"/>
    </source>
</evidence>
<dbReference type="InterPro" id="IPR019286">
    <property type="entry name" value="DUF2339_TM"/>
</dbReference>
<dbReference type="PANTHER" id="PTHR38434:SF1">
    <property type="entry name" value="BLL2549 PROTEIN"/>
    <property type="match status" value="1"/>
</dbReference>
<feature type="transmembrane region" description="Helical" evidence="1">
    <location>
        <begin position="128"/>
        <end position="146"/>
    </location>
</feature>
<evidence type="ECO:0000313" key="3">
    <source>
        <dbReference type="Proteomes" id="UP000029227"/>
    </source>
</evidence>
<keyword evidence="1" id="KW-0812">Transmembrane</keyword>
<comment type="caution">
    <text evidence="2">The sequence shown here is derived from an EMBL/GenBank/DDBJ whole genome shotgun (WGS) entry which is preliminary data.</text>
</comment>
<sequence length="583" mass="65081">MQVVGSKFTIPAALRMLLAAGLSLLLMGAGEWLHRKIATLKTAYLHKKADAYIPATLYAAGMSGLYGTFIFAAVKHQLIAPTVALIAMASLALGGLWFSLRLGPLMAVLGIIGGYSAPLWIGGSEPNFFLLTSYVCVITLASLALIQKSPIRWLISGVILGHSLWLILIAVTISPEQRFTWFVTFIPISTYLMVFVPRMGWALHFRIMHRARWPFFHPAFSAFLLMMITYLTVCFTESLTTQSLLLFVLPFALLILPAWRYGRAPRIYVSTILVAMLCIEFLTRYLAQAEGINTVWVLLISAALIVLVICRVIGQYYQGDHARSQQWMTIFAGPVMLIGSLIWIDQAHPDHRLIWTVFTMVCAIGLAYFALYQRRITTRLSASLHGVLLTVSAIYLTGSAFTFALALQVLLIACQQYKSWFTPHAVTIKVLMSLLILRITLVPFIPSLQTAFTPEWTWMVLSVLPTLAVLLVTRYVLLKHNVTLRAWFDAATLHVSVILLFAQTNYLVLGSYNFLLDGDFYSVALFAGQTLALGAVYHYKSRHSTQLHRLYQGYALTLFSLAGLLALSLNTAYQPFYTRISLG</sequence>
<feature type="transmembrane region" description="Helical" evidence="1">
    <location>
        <begin position="153"/>
        <end position="173"/>
    </location>
</feature>
<dbReference type="Proteomes" id="UP000029227">
    <property type="component" value="Unassembled WGS sequence"/>
</dbReference>
<gene>
    <name evidence="2" type="ORF">JCM19237_365</name>
</gene>
<feature type="transmembrane region" description="Helical" evidence="1">
    <location>
        <begin position="179"/>
        <end position="201"/>
    </location>
</feature>